<organism evidence="1">
    <name type="scientific">marine metagenome</name>
    <dbReference type="NCBI Taxonomy" id="408172"/>
    <lineage>
        <taxon>unclassified sequences</taxon>
        <taxon>metagenomes</taxon>
        <taxon>ecological metagenomes</taxon>
    </lineage>
</organism>
<dbReference type="AlphaFoldDB" id="A0A382VDQ9"/>
<feature type="non-terminal residue" evidence="1">
    <location>
        <position position="1"/>
    </location>
</feature>
<accession>A0A382VDQ9</accession>
<proteinExistence type="predicted"/>
<evidence type="ECO:0000313" key="1">
    <source>
        <dbReference type="EMBL" id="SVD44629.1"/>
    </source>
</evidence>
<sequence length="45" mass="4990">VLDHSTPTINQIHRDPSQCGFKFEEIPLILVGKHSNYGGATLIIE</sequence>
<feature type="non-terminal residue" evidence="1">
    <location>
        <position position="45"/>
    </location>
</feature>
<dbReference type="EMBL" id="UINC01151178">
    <property type="protein sequence ID" value="SVD44629.1"/>
    <property type="molecule type" value="Genomic_DNA"/>
</dbReference>
<gene>
    <name evidence="1" type="ORF">METZ01_LOCUS397483</name>
</gene>
<reference evidence="1" key="1">
    <citation type="submission" date="2018-05" db="EMBL/GenBank/DDBJ databases">
        <authorList>
            <person name="Lanie J.A."/>
            <person name="Ng W.-L."/>
            <person name="Kazmierczak K.M."/>
            <person name="Andrzejewski T.M."/>
            <person name="Davidsen T.M."/>
            <person name="Wayne K.J."/>
            <person name="Tettelin H."/>
            <person name="Glass J.I."/>
            <person name="Rusch D."/>
            <person name="Podicherti R."/>
            <person name="Tsui H.-C.T."/>
            <person name="Winkler M.E."/>
        </authorList>
    </citation>
    <scope>NUCLEOTIDE SEQUENCE</scope>
</reference>
<protein>
    <submittedName>
        <fullName evidence="1">Uncharacterized protein</fullName>
    </submittedName>
</protein>
<name>A0A382VDQ9_9ZZZZ</name>